<dbReference type="PANTHER" id="PTHR16305">
    <property type="entry name" value="TESTICULAR SOLUBLE ADENYLYL CYCLASE"/>
    <property type="match status" value="1"/>
</dbReference>
<dbReference type="InterPro" id="IPR041664">
    <property type="entry name" value="AAA_16"/>
</dbReference>
<dbReference type="SMART" id="SM00421">
    <property type="entry name" value="HTH_LUXR"/>
    <property type="match status" value="1"/>
</dbReference>
<dbReference type="PROSITE" id="PS50043">
    <property type="entry name" value="HTH_LUXR_2"/>
    <property type="match status" value="1"/>
</dbReference>
<feature type="domain" description="HTH luxR-type" evidence="3">
    <location>
        <begin position="844"/>
        <end position="909"/>
    </location>
</feature>
<reference evidence="4 5" key="1">
    <citation type="journal article" date="2011" name="J. Bacteriol.">
        <title>Genome sequence of the 1,4-dioxane-degrading Pseudonocardia dioxanivorans strain CB1190.</title>
        <authorList>
            <person name="Sales C.M."/>
            <person name="Mahendra S."/>
            <person name="Grostern A."/>
            <person name="Parales R.E."/>
            <person name="Goodwin L.A."/>
            <person name="Woyke T."/>
            <person name="Nolan M."/>
            <person name="Lapidus A."/>
            <person name="Chertkov O."/>
            <person name="Ovchinnikova G."/>
            <person name="Sczyrba A."/>
            <person name="Alvarez-Cohen L."/>
        </authorList>
    </citation>
    <scope>NUCLEOTIDE SEQUENCE [LARGE SCALE GENOMIC DNA]</scope>
    <source>
        <strain evidence="5">ATCC 55486 / DSM 44775 / JCM 13855 / CB1190</strain>
    </source>
</reference>
<dbReference type="GO" id="GO:0005737">
    <property type="term" value="C:cytoplasm"/>
    <property type="evidence" value="ECO:0007669"/>
    <property type="project" value="TreeGrafter"/>
</dbReference>
<protein>
    <submittedName>
        <fullName evidence="4">Transcriptional regulator, LuxR family</fullName>
    </submittedName>
</protein>
<accession>F4CLK1</accession>
<dbReference type="eggNOG" id="COG2197">
    <property type="taxonomic scope" value="Bacteria"/>
</dbReference>
<dbReference type="Pfam" id="PF13191">
    <property type="entry name" value="AAA_16"/>
    <property type="match status" value="1"/>
</dbReference>
<dbReference type="HOGENOM" id="CLU_006850_4_1_11"/>
<keyword evidence="1" id="KW-0547">Nucleotide-binding</keyword>
<dbReference type="OrthoDB" id="3656034at2"/>
<evidence type="ECO:0000256" key="2">
    <source>
        <dbReference type="ARBA" id="ARBA00022840"/>
    </source>
</evidence>
<dbReference type="PRINTS" id="PR00038">
    <property type="entry name" value="HTHLUXR"/>
</dbReference>
<name>F4CLK1_PSEUX</name>
<sequence>MLVGRASERRTIARLVAAARVGSSGVLLVSGEPGIGKTALLDEAVALATDMRVLRARGAEAEREVPFGGLAQLLRPALGELDRIPGPQRDALASALALRQGPADRFTVGAATLSLLCRYAEHAPLALVVDDAHLLDRPSAEALLFTARRLLADPVVLLLAARTGEPHALAGADLPELVLTGVDLATAQEIVRRAGGRPVAVDLVARLHRVVAGNPLALLELADDPHRAEDGPPGAPVRVSAVLAAAFAARAERLGAAARSALLVAATEGGDLAVVAAACTALGVDVGALAEAETGGLVTVDGGRVEFRHPLIRSAVYTSADAARRRDAHRAVAAALPPDEDDRRAWHLSEAVLGLDDGVAAALEAAARRAAGRGAHAVAATAFERSARFGAPGVERARRLTAAGSAAWAAGLPDRADRLLAEALDPPPPLPVRTRVHELRGDIAVKCGSPAAARDMVVAAADEAAAADPDGAVGLLVDAVLACLWLADAASAVRAGEQIALLLPRTAPHMRRLGTMAVGMSHVLAGRGGADLIRDAVAALATADDEGADDPRRTVLSVLGPLFLRESDAGRALVERTMQRSRDRTALAVLPTLLFHLARDQATSDRWADAEATYDEAARLARETGQTTNLALALAGSAWLHAHQGRADECRSRAAEAVTIAGEHGILLGTAWSWFALGDLELGHDDPAAALAHYERLVAELDAGRVVDADLSPAPELVEVHARLGHRADAERLAAEFAEVAAAKGQPWSLARAARACGVVAPDDALDAHFRSALSWHDRTVDAFEGARTRLTYGVRLRRAARRVDARAQLRLAVAIFDELGASSWADRAAAELRATGETARRRGPGGTVALTPQERRIASLLAAGRTTRQTAAAMFVSPKTVEYHLRNVYNKLGIHSRTELGVALGAERGADRQPDA</sequence>
<dbReference type="KEGG" id="pdx:Psed_4912"/>
<dbReference type="Gene3D" id="1.10.10.10">
    <property type="entry name" value="Winged helix-like DNA-binding domain superfamily/Winged helix DNA-binding domain"/>
    <property type="match status" value="1"/>
</dbReference>
<keyword evidence="2" id="KW-0067">ATP-binding</keyword>
<dbReference type="InterPro" id="IPR036388">
    <property type="entry name" value="WH-like_DNA-bd_sf"/>
</dbReference>
<dbReference type="InterPro" id="IPR000792">
    <property type="entry name" value="Tscrpt_reg_LuxR_C"/>
</dbReference>
<dbReference type="SUPFAM" id="SSF46894">
    <property type="entry name" value="C-terminal effector domain of the bipartite response regulators"/>
    <property type="match status" value="1"/>
</dbReference>
<dbReference type="InterPro" id="IPR011990">
    <property type="entry name" value="TPR-like_helical_dom_sf"/>
</dbReference>
<dbReference type="PANTHER" id="PTHR16305:SF35">
    <property type="entry name" value="TRANSCRIPTIONAL ACTIVATOR DOMAIN"/>
    <property type="match status" value="1"/>
</dbReference>
<evidence type="ECO:0000259" key="3">
    <source>
        <dbReference type="PROSITE" id="PS50043"/>
    </source>
</evidence>
<dbReference type="AlphaFoldDB" id="F4CLK1"/>
<dbReference type="Gene3D" id="1.25.40.10">
    <property type="entry name" value="Tetratricopeptide repeat domain"/>
    <property type="match status" value="1"/>
</dbReference>
<evidence type="ECO:0000313" key="4">
    <source>
        <dbReference type="EMBL" id="AEA27054.1"/>
    </source>
</evidence>
<dbReference type="RefSeq" id="WP_013676960.1">
    <property type="nucleotide sequence ID" value="NC_015312.1"/>
</dbReference>
<dbReference type="SUPFAM" id="SSF52540">
    <property type="entry name" value="P-loop containing nucleoside triphosphate hydrolases"/>
    <property type="match status" value="1"/>
</dbReference>
<dbReference type="GO" id="GO:0004016">
    <property type="term" value="F:adenylate cyclase activity"/>
    <property type="evidence" value="ECO:0007669"/>
    <property type="project" value="TreeGrafter"/>
</dbReference>
<evidence type="ECO:0000256" key="1">
    <source>
        <dbReference type="ARBA" id="ARBA00022741"/>
    </source>
</evidence>
<dbReference type="eggNOG" id="COG3899">
    <property type="taxonomic scope" value="Bacteria"/>
</dbReference>
<dbReference type="GO" id="GO:0003677">
    <property type="term" value="F:DNA binding"/>
    <property type="evidence" value="ECO:0007669"/>
    <property type="project" value="InterPro"/>
</dbReference>
<dbReference type="STRING" id="675635.Psed_4912"/>
<dbReference type="CDD" id="cd06170">
    <property type="entry name" value="LuxR_C_like"/>
    <property type="match status" value="1"/>
</dbReference>
<dbReference type="EMBL" id="CP002593">
    <property type="protein sequence ID" value="AEA27054.1"/>
    <property type="molecule type" value="Genomic_DNA"/>
</dbReference>
<organism evidence="4 5">
    <name type="scientific">Pseudonocardia dioxanivorans (strain ATCC 55486 / DSM 44775 / JCM 13855 / CB1190)</name>
    <dbReference type="NCBI Taxonomy" id="675635"/>
    <lineage>
        <taxon>Bacteria</taxon>
        <taxon>Bacillati</taxon>
        <taxon>Actinomycetota</taxon>
        <taxon>Actinomycetes</taxon>
        <taxon>Pseudonocardiales</taxon>
        <taxon>Pseudonocardiaceae</taxon>
        <taxon>Pseudonocardia</taxon>
    </lineage>
</organism>
<proteinExistence type="predicted"/>
<keyword evidence="5" id="KW-1185">Reference proteome</keyword>
<evidence type="ECO:0000313" key="5">
    <source>
        <dbReference type="Proteomes" id="UP000007809"/>
    </source>
</evidence>
<dbReference type="GO" id="GO:0005524">
    <property type="term" value="F:ATP binding"/>
    <property type="evidence" value="ECO:0007669"/>
    <property type="project" value="UniProtKB-KW"/>
</dbReference>
<dbReference type="InterPro" id="IPR027417">
    <property type="entry name" value="P-loop_NTPase"/>
</dbReference>
<gene>
    <name evidence="4" type="ordered locus">Psed_4912</name>
</gene>
<dbReference type="Pfam" id="PF00196">
    <property type="entry name" value="GerE"/>
    <property type="match status" value="1"/>
</dbReference>
<dbReference type="InterPro" id="IPR016032">
    <property type="entry name" value="Sig_transdc_resp-reg_C-effctor"/>
</dbReference>
<dbReference type="SUPFAM" id="SSF48452">
    <property type="entry name" value="TPR-like"/>
    <property type="match status" value="1"/>
</dbReference>
<dbReference type="Proteomes" id="UP000007809">
    <property type="component" value="Chromosome"/>
</dbReference>
<dbReference type="GO" id="GO:0006355">
    <property type="term" value="P:regulation of DNA-templated transcription"/>
    <property type="evidence" value="ECO:0007669"/>
    <property type="project" value="InterPro"/>
</dbReference>